<comment type="caution">
    <text evidence="3">Lacks conserved residue(s) required for the propagation of feature annotation.</text>
</comment>
<dbReference type="RefSeq" id="WP_338448442.1">
    <property type="nucleotide sequence ID" value="NZ_CP137640.1"/>
</dbReference>
<dbReference type="PANTHER" id="PTHR30592:SF1">
    <property type="entry name" value="SULFUR CARRIER PROTEIN FDHD"/>
    <property type="match status" value="1"/>
</dbReference>
<comment type="subcellular location">
    <subcellularLocation>
        <location evidence="3">Cytoplasm</location>
    </subcellularLocation>
</comment>
<organism evidence="4 5">
    <name type="scientific">Niallia oryzisoli</name>
    <dbReference type="NCBI Taxonomy" id="1737571"/>
    <lineage>
        <taxon>Bacteria</taxon>
        <taxon>Bacillati</taxon>
        <taxon>Bacillota</taxon>
        <taxon>Bacilli</taxon>
        <taxon>Bacillales</taxon>
        <taxon>Bacillaceae</taxon>
        <taxon>Niallia</taxon>
    </lineage>
</organism>
<evidence type="ECO:0000256" key="2">
    <source>
        <dbReference type="ARBA" id="ARBA00023150"/>
    </source>
</evidence>
<dbReference type="Gene3D" id="3.40.140.10">
    <property type="entry name" value="Cytidine Deaminase, domain 2"/>
    <property type="match status" value="1"/>
</dbReference>
<sequence length="269" mass="30236">MDRQMLVTNQVLRFENGEVHLVEDVIVTEFPVTIMLNGQEFATLVCSPEDMEELVVGFLASEGIISRYEDIKEIQVIETIGKAIVTTNRVNKLNEMFHSKRYVTSCCGKSRQSFYFYNDARTVKPIETKNKVLSIQDCFRLMEKLQKSSTVFQNTGGVHNAALCDENDIVVARSDIGRHNALDKIYGYCLKHSISIEDKVIAFSGRISSEILLKAAKIKCGIVLSKSAPTELALRLAEELGITTVGFIRNKTLNIYTNPERIITSEMAK</sequence>
<proteinExistence type="inferred from homology"/>
<name>A0ABZ2C970_9BACI</name>
<dbReference type="PANTHER" id="PTHR30592">
    <property type="entry name" value="FORMATE DEHYDROGENASE"/>
    <property type="match status" value="1"/>
</dbReference>
<dbReference type="Pfam" id="PF02634">
    <property type="entry name" value="FdhD-NarQ"/>
    <property type="match status" value="1"/>
</dbReference>
<evidence type="ECO:0000256" key="3">
    <source>
        <dbReference type="HAMAP-Rule" id="MF_00187"/>
    </source>
</evidence>
<dbReference type="InterPro" id="IPR003786">
    <property type="entry name" value="FdhD"/>
</dbReference>
<protein>
    <recommendedName>
        <fullName evidence="3">Sulfur carrier protein FdhD</fullName>
    </recommendedName>
</protein>
<accession>A0ABZ2C970</accession>
<evidence type="ECO:0000313" key="5">
    <source>
        <dbReference type="Proteomes" id="UP001357223"/>
    </source>
</evidence>
<evidence type="ECO:0000313" key="4">
    <source>
        <dbReference type="EMBL" id="WVX79508.1"/>
    </source>
</evidence>
<gene>
    <name evidence="3 4" type="primary">fdhD</name>
    <name evidence="4" type="ORF">R4Z09_19720</name>
</gene>
<dbReference type="Proteomes" id="UP001357223">
    <property type="component" value="Chromosome"/>
</dbReference>
<dbReference type="Gene3D" id="3.10.20.10">
    <property type="match status" value="1"/>
</dbReference>
<dbReference type="HAMAP" id="MF_00187">
    <property type="entry name" value="FdhD"/>
    <property type="match status" value="1"/>
</dbReference>
<comment type="function">
    <text evidence="3">Required for formate dehydrogenase (FDH) activity. Acts as a sulfur carrier protein that transfers sulfur from IscS to the molybdenum cofactor prior to its insertion into FDH.</text>
</comment>
<dbReference type="InterPro" id="IPR016193">
    <property type="entry name" value="Cytidine_deaminase-like"/>
</dbReference>
<evidence type="ECO:0000256" key="1">
    <source>
        <dbReference type="ARBA" id="ARBA00022490"/>
    </source>
</evidence>
<feature type="active site" description="Cysteine persulfide intermediate" evidence="3">
    <location>
        <position position="107"/>
    </location>
</feature>
<dbReference type="SUPFAM" id="SSF53927">
    <property type="entry name" value="Cytidine deaminase-like"/>
    <property type="match status" value="1"/>
</dbReference>
<comment type="similarity">
    <text evidence="3">Belongs to the FdhD family.</text>
</comment>
<dbReference type="PIRSF" id="PIRSF015626">
    <property type="entry name" value="FdhD"/>
    <property type="match status" value="1"/>
</dbReference>
<keyword evidence="5" id="KW-1185">Reference proteome</keyword>
<dbReference type="NCBIfam" id="TIGR00129">
    <property type="entry name" value="fdhD_narQ"/>
    <property type="match status" value="1"/>
</dbReference>
<dbReference type="EMBL" id="CP137640">
    <property type="protein sequence ID" value="WVX79508.1"/>
    <property type="molecule type" value="Genomic_DNA"/>
</dbReference>
<reference evidence="4 5" key="1">
    <citation type="submission" date="2023-10" db="EMBL/GenBank/DDBJ databases">
        <title>Niallia locisalis sp.nov. isolated from a salt pond sample.</title>
        <authorList>
            <person name="Li X.-J."/>
            <person name="Dong L."/>
        </authorList>
    </citation>
    <scope>NUCLEOTIDE SEQUENCE [LARGE SCALE GENOMIC DNA]</scope>
    <source>
        <strain evidence="4 5">DSM 29761</strain>
    </source>
</reference>
<keyword evidence="2 3" id="KW-0501">Molybdenum cofactor biosynthesis</keyword>
<keyword evidence="1 3" id="KW-0963">Cytoplasm</keyword>